<protein>
    <submittedName>
        <fullName evidence="2">Uncharacterized protein</fullName>
    </submittedName>
</protein>
<feature type="region of interest" description="Disordered" evidence="1">
    <location>
        <begin position="32"/>
        <end position="113"/>
    </location>
</feature>
<gene>
    <name evidence="2" type="ORF">O3P69_008338</name>
</gene>
<reference evidence="2 3" key="1">
    <citation type="submission" date="2023-03" db="EMBL/GenBank/DDBJ databases">
        <title>High-quality genome of Scylla paramamosain provides insights in environmental adaptation.</title>
        <authorList>
            <person name="Zhang L."/>
        </authorList>
    </citation>
    <scope>NUCLEOTIDE SEQUENCE [LARGE SCALE GENOMIC DNA]</scope>
    <source>
        <strain evidence="2">LZ_2023a</strain>
        <tissue evidence="2">Muscle</tissue>
    </source>
</reference>
<feature type="compositionally biased region" description="Basic and acidic residues" evidence="1">
    <location>
        <begin position="101"/>
        <end position="113"/>
    </location>
</feature>
<sequence>MNLCFTGFEFHSQRISQRPYLVTSSERVRKECSGESSKRHRVDYKTSSTPLLLRPAPAYPTPAGSSVMTEAAVSPAARQQFRRADEENREAKRYSALSLDTTERSTGDWNKER</sequence>
<name>A0AAW0SK85_SCYPA</name>
<keyword evidence="3" id="KW-1185">Reference proteome</keyword>
<proteinExistence type="predicted"/>
<organism evidence="2 3">
    <name type="scientific">Scylla paramamosain</name>
    <name type="common">Mud crab</name>
    <dbReference type="NCBI Taxonomy" id="85552"/>
    <lineage>
        <taxon>Eukaryota</taxon>
        <taxon>Metazoa</taxon>
        <taxon>Ecdysozoa</taxon>
        <taxon>Arthropoda</taxon>
        <taxon>Crustacea</taxon>
        <taxon>Multicrustacea</taxon>
        <taxon>Malacostraca</taxon>
        <taxon>Eumalacostraca</taxon>
        <taxon>Eucarida</taxon>
        <taxon>Decapoda</taxon>
        <taxon>Pleocyemata</taxon>
        <taxon>Brachyura</taxon>
        <taxon>Eubrachyura</taxon>
        <taxon>Portunoidea</taxon>
        <taxon>Portunidae</taxon>
        <taxon>Portuninae</taxon>
        <taxon>Scylla</taxon>
    </lineage>
</organism>
<evidence type="ECO:0000256" key="1">
    <source>
        <dbReference type="SAM" id="MobiDB-lite"/>
    </source>
</evidence>
<evidence type="ECO:0000313" key="2">
    <source>
        <dbReference type="EMBL" id="KAK8375419.1"/>
    </source>
</evidence>
<dbReference type="Proteomes" id="UP001487740">
    <property type="component" value="Unassembled WGS sequence"/>
</dbReference>
<comment type="caution">
    <text evidence="2">The sequence shown here is derived from an EMBL/GenBank/DDBJ whole genome shotgun (WGS) entry which is preliminary data.</text>
</comment>
<feature type="compositionally biased region" description="Basic and acidic residues" evidence="1">
    <location>
        <begin position="82"/>
        <end position="93"/>
    </location>
</feature>
<dbReference type="AlphaFoldDB" id="A0AAW0SK85"/>
<dbReference type="EMBL" id="JARAKH010000049">
    <property type="protein sequence ID" value="KAK8375419.1"/>
    <property type="molecule type" value="Genomic_DNA"/>
</dbReference>
<accession>A0AAW0SK85</accession>
<evidence type="ECO:0000313" key="3">
    <source>
        <dbReference type="Proteomes" id="UP001487740"/>
    </source>
</evidence>